<dbReference type="HOGENOM" id="CLU_397928_0_0_1"/>
<dbReference type="OrthoDB" id="3223825at2759"/>
<name>A0A067MUH1_BOTB1</name>
<feature type="compositionally biased region" description="Gly residues" evidence="1">
    <location>
        <begin position="640"/>
        <end position="654"/>
    </location>
</feature>
<feature type="compositionally biased region" description="Acidic residues" evidence="1">
    <location>
        <begin position="622"/>
        <end position="631"/>
    </location>
</feature>
<dbReference type="InParanoid" id="A0A067MUH1"/>
<feature type="compositionally biased region" description="Low complexity" evidence="1">
    <location>
        <begin position="474"/>
        <end position="499"/>
    </location>
</feature>
<evidence type="ECO:0000313" key="2">
    <source>
        <dbReference type="EMBL" id="KDQ19264.1"/>
    </source>
</evidence>
<gene>
    <name evidence="2" type="ORF">BOTBODRAFT_184332</name>
</gene>
<protein>
    <submittedName>
        <fullName evidence="2">Uncharacterized protein</fullName>
    </submittedName>
</protein>
<accession>A0A067MUH1</accession>
<dbReference type="EMBL" id="KL198019">
    <property type="protein sequence ID" value="KDQ19264.1"/>
    <property type="molecule type" value="Genomic_DNA"/>
</dbReference>
<keyword evidence="3" id="KW-1185">Reference proteome</keyword>
<evidence type="ECO:0000256" key="1">
    <source>
        <dbReference type="SAM" id="MobiDB-lite"/>
    </source>
</evidence>
<feature type="compositionally biased region" description="Basic and acidic residues" evidence="1">
    <location>
        <begin position="582"/>
        <end position="595"/>
    </location>
</feature>
<feature type="region of interest" description="Disordered" evidence="1">
    <location>
        <begin position="337"/>
        <end position="413"/>
    </location>
</feature>
<sequence>MYMPNAPDAEAAQPSPAADPFAMLYHPHADYYSPVPDDAPPKGKGRALDQHSLDDSIDKLIAAQVSEVRAFAERHGLDIDDIRQRVAAGHSRNTAPSLPSTAAPLELLRASQGETSSAAAPQSNPVSVSQTLNMLSAALESLHHTSGHDSFLLVVSPTDSDADGTSDGWLAGTQVGRDFWRALRGGGVGGAKALRARCRAKWLEAGGADASSSEGGVEVLEQSAALKSKPKKSSAQQKSLDIKVELNATMRLALREAADDPTAEMRWTKPEQLESYGVRLVGWPEGIQMRNPSNNPVRDNKTLLDLVKSKVIRFVKKGEPGWDTDYAKSPQYIATNQSLVPERSASVGSSSTASLMSRSTPSHSHSHSHSHSRIVPSPYQSSQMPPTLAPPPQHHHQQSPPQAPPPNHPHTSTSDFAAVVAAATAAAATVVQHQQQQQQQQQNTLQHLAHTSHLSALPSDTWNAALDAAARSYTQQHQHQQQQQQAQQPQHSQQPQPQHTHPHAHSHQQQSMSVHQSMQNMPLLADSATVEQFAVSLGRLVGVGMGKAAGQSQSPAQAQTQTHGHAQSQAGMHVPQGAFPGPEEREHMSDDHRNAMNDPGSGAGSEGASGEMEMEMNRDGCEGSEGDEGESEGGSSLSGAGAGVGVGIGVGGSVNGDLGTRADPDAAKRSGKRLGDEDADSERGRPNKKGKA</sequence>
<feature type="compositionally biased region" description="Basic and acidic residues" evidence="1">
    <location>
        <begin position="660"/>
        <end position="685"/>
    </location>
</feature>
<evidence type="ECO:0000313" key="3">
    <source>
        <dbReference type="Proteomes" id="UP000027195"/>
    </source>
</evidence>
<dbReference type="Proteomes" id="UP000027195">
    <property type="component" value="Unassembled WGS sequence"/>
</dbReference>
<feature type="region of interest" description="Disordered" evidence="1">
    <location>
        <begin position="547"/>
        <end position="692"/>
    </location>
</feature>
<dbReference type="AlphaFoldDB" id="A0A067MUH1"/>
<feature type="compositionally biased region" description="Low complexity" evidence="1">
    <location>
        <begin position="507"/>
        <end position="517"/>
    </location>
</feature>
<feature type="compositionally biased region" description="Low complexity" evidence="1">
    <location>
        <begin position="344"/>
        <end position="363"/>
    </location>
</feature>
<feature type="compositionally biased region" description="Low complexity" evidence="1">
    <location>
        <begin position="548"/>
        <end position="570"/>
    </location>
</feature>
<feature type="region of interest" description="Disordered" evidence="1">
    <location>
        <begin position="1"/>
        <end position="51"/>
    </location>
</feature>
<feature type="region of interest" description="Disordered" evidence="1">
    <location>
        <begin position="470"/>
        <end position="517"/>
    </location>
</feature>
<reference evidence="3" key="1">
    <citation type="journal article" date="2014" name="Proc. Natl. Acad. Sci. U.S.A.">
        <title>Extensive sampling of basidiomycete genomes demonstrates inadequacy of the white-rot/brown-rot paradigm for wood decay fungi.</title>
        <authorList>
            <person name="Riley R."/>
            <person name="Salamov A.A."/>
            <person name="Brown D.W."/>
            <person name="Nagy L.G."/>
            <person name="Floudas D."/>
            <person name="Held B.W."/>
            <person name="Levasseur A."/>
            <person name="Lombard V."/>
            <person name="Morin E."/>
            <person name="Otillar R."/>
            <person name="Lindquist E.A."/>
            <person name="Sun H."/>
            <person name="LaButti K.M."/>
            <person name="Schmutz J."/>
            <person name="Jabbour D."/>
            <person name="Luo H."/>
            <person name="Baker S.E."/>
            <person name="Pisabarro A.G."/>
            <person name="Walton J.D."/>
            <person name="Blanchette R.A."/>
            <person name="Henrissat B."/>
            <person name="Martin F."/>
            <person name="Cullen D."/>
            <person name="Hibbett D.S."/>
            <person name="Grigoriev I.V."/>
        </authorList>
    </citation>
    <scope>NUCLEOTIDE SEQUENCE [LARGE SCALE GENOMIC DNA]</scope>
    <source>
        <strain evidence="3">FD-172 SS1</strain>
    </source>
</reference>
<proteinExistence type="predicted"/>
<organism evidence="2 3">
    <name type="scientific">Botryobasidium botryosum (strain FD-172 SS1)</name>
    <dbReference type="NCBI Taxonomy" id="930990"/>
    <lineage>
        <taxon>Eukaryota</taxon>
        <taxon>Fungi</taxon>
        <taxon>Dikarya</taxon>
        <taxon>Basidiomycota</taxon>
        <taxon>Agaricomycotina</taxon>
        <taxon>Agaricomycetes</taxon>
        <taxon>Cantharellales</taxon>
        <taxon>Botryobasidiaceae</taxon>
        <taxon>Botryobasidium</taxon>
    </lineage>
</organism>